<proteinExistence type="predicted"/>
<keyword evidence="2" id="KW-1185">Reference proteome</keyword>
<evidence type="ECO:0000313" key="2">
    <source>
        <dbReference type="Proteomes" id="UP000187429"/>
    </source>
</evidence>
<organism evidence="1 2">
    <name type="scientific">Smittium culicis</name>
    <dbReference type="NCBI Taxonomy" id="133412"/>
    <lineage>
        <taxon>Eukaryota</taxon>
        <taxon>Fungi</taxon>
        <taxon>Fungi incertae sedis</taxon>
        <taxon>Zoopagomycota</taxon>
        <taxon>Kickxellomycotina</taxon>
        <taxon>Harpellomycetes</taxon>
        <taxon>Harpellales</taxon>
        <taxon>Legeriomycetaceae</taxon>
        <taxon>Smittium</taxon>
    </lineage>
</organism>
<dbReference type="EMBL" id="LSSM01003323">
    <property type="protein sequence ID" value="OMJ18292.1"/>
    <property type="molecule type" value="Genomic_DNA"/>
</dbReference>
<reference evidence="2" key="1">
    <citation type="submission" date="2017-01" db="EMBL/GenBank/DDBJ databases">
        <authorList>
            <person name="Wang Y."/>
            <person name="White M."/>
            <person name="Kvist S."/>
            <person name="Moncalvo J.-M."/>
        </authorList>
    </citation>
    <scope>NUCLEOTIDE SEQUENCE [LARGE SCALE GENOMIC DNA]</scope>
    <source>
        <strain evidence="2">ID-206-W2</strain>
    </source>
</reference>
<evidence type="ECO:0000313" key="1">
    <source>
        <dbReference type="EMBL" id="OMJ18292.1"/>
    </source>
</evidence>
<accession>A0A1R1XUG2</accession>
<gene>
    <name evidence="1" type="ORF">AYI69_g7089</name>
</gene>
<sequence>MVSRKCVKICSNKSRSFADVVPPIFGTYARIVMMSEYMSDCPNIFLRHSANKIGFDPSTTPNEFSLESVKISSSGVSGRYDLQFHLVNFSFQNFRFLIAGSFMVTVTILDFSENSVVFHCSSNLRNIRSPEKRVTDIACAFTTRHGKPFSEIWPVFNNF</sequence>
<dbReference type="OrthoDB" id="10657604at2759"/>
<name>A0A1R1XUG2_9FUNG</name>
<comment type="caution">
    <text evidence="1">The sequence shown here is derived from an EMBL/GenBank/DDBJ whole genome shotgun (WGS) entry which is preliminary data.</text>
</comment>
<dbReference type="AlphaFoldDB" id="A0A1R1XUG2"/>
<dbReference type="Proteomes" id="UP000187429">
    <property type="component" value="Unassembled WGS sequence"/>
</dbReference>
<protein>
    <submittedName>
        <fullName evidence="1">Uncharacterized protein</fullName>
    </submittedName>
</protein>